<evidence type="ECO:0000313" key="2">
    <source>
        <dbReference type="EMBL" id="EFL51072.1"/>
    </source>
</evidence>
<dbReference type="InterPro" id="IPR041698">
    <property type="entry name" value="Methyltransf_25"/>
</dbReference>
<dbReference type="GO" id="GO:0032259">
    <property type="term" value="P:methylation"/>
    <property type="evidence" value="ECO:0007669"/>
    <property type="project" value="UniProtKB-KW"/>
</dbReference>
<evidence type="ECO:0000259" key="1">
    <source>
        <dbReference type="Pfam" id="PF13649"/>
    </source>
</evidence>
<keyword evidence="3" id="KW-1185">Reference proteome</keyword>
<gene>
    <name evidence="2" type="ORF">DesfrDRAFT_2231</name>
</gene>
<protein>
    <submittedName>
        <fullName evidence="2">Methyltransferase type 11</fullName>
    </submittedName>
</protein>
<keyword evidence="2" id="KW-0489">Methyltransferase</keyword>
<dbReference type="Pfam" id="PF13649">
    <property type="entry name" value="Methyltransf_25"/>
    <property type="match status" value="1"/>
</dbReference>
<dbReference type="SUPFAM" id="SSF53335">
    <property type="entry name" value="S-adenosyl-L-methionine-dependent methyltransferases"/>
    <property type="match status" value="1"/>
</dbReference>
<name>E1JXA7_SOLFR</name>
<dbReference type="CDD" id="cd02440">
    <property type="entry name" value="AdoMet_MTases"/>
    <property type="match status" value="1"/>
</dbReference>
<dbReference type="InterPro" id="IPR029063">
    <property type="entry name" value="SAM-dependent_MTases_sf"/>
</dbReference>
<dbReference type="PANTHER" id="PTHR47473:SF1">
    <property type="entry name" value="METHYLTRANSFERASE DOMAIN-CONTAINING PROTEIN"/>
    <property type="match status" value="1"/>
</dbReference>
<dbReference type="EMBL" id="AECZ01000013">
    <property type="protein sequence ID" value="EFL51072.1"/>
    <property type="molecule type" value="Genomic_DNA"/>
</dbReference>
<evidence type="ECO:0000313" key="3">
    <source>
        <dbReference type="Proteomes" id="UP000006250"/>
    </source>
</evidence>
<proteinExistence type="predicted"/>
<organism evidence="2 3">
    <name type="scientific">Solidesulfovibrio fructosivorans JJ]</name>
    <dbReference type="NCBI Taxonomy" id="596151"/>
    <lineage>
        <taxon>Bacteria</taxon>
        <taxon>Pseudomonadati</taxon>
        <taxon>Thermodesulfobacteriota</taxon>
        <taxon>Desulfovibrionia</taxon>
        <taxon>Desulfovibrionales</taxon>
        <taxon>Desulfovibrionaceae</taxon>
        <taxon>Solidesulfovibrio</taxon>
    </lineage>
</organism>
<dbReference type="eggNOG" id="COG2226">
    <property type="taxonomic scope" value="Bacteria"/>
</dbReference>
<dbReference type="Proteomes" id="UP000006250">
    <property type="component" value="Unassembled WGS sequence"/>
</dbReference>
<comment type="caution">
    <text evidence="2">The sequence shown here is derived from an EMBL/GenBank/DDBJ whole genome shotgun (WGS) entry which is preliminary data.</text>
</comment>
<dbReference type="RefSeq" id="WP_005993874.1">
    <property type="nucleotide sequence ID" value="NZ_AECZ01000013.1"/>
</dbReference>
<keyword evidence="2" id="KW-0808">Transferase</keyword>
<sequence>MNGDSCANEALLGYYKWHARIYDATRWCFLFGRDRIVRLAAAALGPRRAAPLRILEVGCGTGRNLSRLLTAFPAARVTGIDLCPSMLDRARRATAGHAARVRLLCAPYAPESFDPASADLILFSYSLTMFNPGFDAALDAARNHLAPNGILAVADFRRTRFPWFERWMGVNHVRMDDHLLPALGSRFAVLRRDTRAAYGGGWDYFCYLGQARSHER</sequence>
<dbReference type="GO" id="GO:0008168">
    <property type="term" value="F:methyltransferase activity"/>
    <property type="evidence" value="ECO:0007669"/>
    <property type="project" value="UniProtKB-KW"/>
</dbReference>
<dbReference type="Gene3D" id="3.40.50.150">
    <property type="entry name" value="Vaccinia Virus protein VP39"/>
    <property type="match status" value="1"/>
</dbReference>
<dbReference type="PANTHER" id="PTHR47473">
    <property type="entry name" value="BTA1P"/>
    <property type="match status" value="1"/>
</dbReference>
<dbReference type="STRING" id="596151.DesfrDRAFT_2231"/>
<accession>E1JXA7</accession>
<dbReference type="AlphaFoldDB" id="E1JXA7"/>
<reference evidence="2 3" key="1">
    <citation type="submission" date="2010-08" db="EMBL/GenBank/DDBJ databases">
        <title>The draft genome of Desulfovibrio fructosovorans JJ.</title>
        <authorList>
            <consortium name="US DOE Joint Genome Institute (JGI-PGF)"/>
            <person name="Lucas S."/>
            <person name="Copeland A."/>
            <person name="Lapidus A."/>
            <person name="Cheng J.-F."/>
            <person name="Bruce D."/>
            <person name="Goodwin L."/>
            <person name="Pitluck S."/>
            <person name="Land M.L."/>
            <person name="Hauser L."/>
            <person name="Chang Y.-J."/>
            <person name="Jeffries C."/>
            <person name="Wall J.D."/>
            <person name="Stahl D.A."/>
            <person name="Arkin A.P."/>
            <person name="Dehal P."/>
            <person name="Stolyar S.M."/>
            <person name="Hazen T.C."/>
            <person name="Woyke T.J."/>
        </authorList>
    </citation>
    <scope>NUCLEOTIDE SEQUENCE [LARGE SCALE GENOMIC DNA]</scope>
    <source>
        <strain evidence="2 3">JJ</strain>
    </source>
</reference>
<dbReference type="OrthoDB" id="5298787at2"/>
<feature type="domain" description="Methyltransferase" evidence="1">
    <location>
        <begin position="54"/>
        <end position="149"/>
    </location>
</feature>